<dbReference type="Pfam" id="PF02620">
    <property type="entry name" value="YceD"/>
    <property type="match status" value="1"/>
</dbReference>
<dbReference type="PANTHER" id="PTHR34374">
    <property type="entry name" value="LARGE RIBOSOMAL RNA SUBUNIT ACCUMULATION PROTEIN YCED HOMOLOG 1, CHLOROPLASTIC"/>
    <property type="match status" value="1"/>
</dbReference>
<dbReference type="PANTHER" id="PTHR34374:SF1">
    <property type="entry name" value="LARGE RIBOSOMAL RNA SUBUNIT ACCUMULATION PROTEIN YCED HOMOLOG 1, CHLOROPLASTIC"/>
    <property type="match status" value="1"/>
</dbReference>
<comment type="caution">
    <text evidence="1">The sequence shown here is derived from an EMBL/GenBank/DDBJ whole genome shotgun (WGS) entry which is preliminary data.</text>
</comment>
<dbReference type="EMBL" id="JAPTMY010000044">
    <property type="protein sequence ID" value="MCZ0859246.1"/>
    <property type="molecule type" value="Genomic_DNA"/>
</dbReference>
<dbReference type="Proteomes" id="UP001072034">
    <property type="component" value="Unassembled WGS sequence"/>
</dbReference>
<reference evidence="1" key="1">
    <citation type="submission" date="2022-10" db="EMBL/GenBank/DDBJ databases">
        <title>Genome sequence of Actinomyces israelii ATCC 10048.</title>
        <authorList>
            <person name="Watt R.M."/>
            <person name="Tong W.M."/>
        </authorList>
    </citation>
    <scope>NUCLEOTIDE SEQUENCE</scope>
    <source>
        <strain evidence="1">ATCC 10048</strain>
    </source>
</reference>
<proteinExistence type="predicted"/>
<dbReference type="InterPro" id="IPR003772">
    <property type="entry name" value="YceD"/>
</dbReference>
<evidence type="ECO:0000313" key="1">
    <source>
        <dbReference type="EMBL" id="MCZ0859246.1"/>
    </source>
</evidence>
<gene>
    <name evidence="1" type="ORF">OHJ16_14480</name>
</gene>
<sequence length="194" mass="20810">MTTTAALVVDIVDLPRQIGSVKDVRVETAAPADLGTDIIGVPEGSPIVLDAQLTSMEDGVLARGRAGVHIHGRCVRCLRDLDEDRAIVFDELYYLPPAAQAQAAEGDEEAADLFLVGETDLDLEPALRDALALALPFQPLCRQDCAGLCPQCGERLDDLPPDHHHHDQPDPRWSALAALLPDQGEPGTSERGRA</sequence>
<name>A0ABT4ICH7_9ACTO</name>
<organism evidence="1 2">
    <name type="scientific">Actinomyces israelii</name>
    <dbReference type="NCBI Taxonomy" id="1659"/>
    <lineage>
        <taxon>Bacteria</taxon>
        <taxon>Bacillati</taxon>
        <taxon>Actinomycetota</taxon>
        <taxon>Actinomycetes</taxon>
        <taxon>Actinomycetales</taxon>
        <taxon>Actinomycetaceae</taxon>
        <taxon>Actinomyces</taxon>
    </lineage>
</organism>
<dbReference type="RefSeq" id="WP_043558377.1">
    <property type="nucleotide sequence ID" value="NZ_CAJPNG010000050.1"/>
</dbReference>
<accession>A0ABT4ICH7</accession>
<evidence type="ECO:0000313" key="2">
    <source>
        <dbReference type="Proteomes" id="UP001072034"/>
    </source>
</evidence>
<keyword evidence="2" id="KW-1185">Reference proteome</keyword>
<protein>
    <submittedName>
        <fullName evidence="1">YceD family protein</fullName>
    </submittedName>
</protein>